<keyword evidence="3 7" id="KW-0813">Transport</keyword>
<dbReference type="InterPro" id="IPR050360">
    <property type="entry name" value="MFS_Sugar_Transporters"/>
</dbReference>
<dbReference type="InParanoid" id="A0A0C3DAW8"/>
<evidence type="ECO:0000256" key="1">
    <source>
        <dbReference type="ARBA" id="ARBA00004141"/>
    </source>
</evidence>
<keyword evidence="4 8" id="KW-0812">Transmembrane</keyword>
<dbReference type="GO" id="GO:0016020">
    <property type="term" value="C:membrane"/>
    <property type="evidence" value="ECO:0007669"/>
    <property type="project" value="UniProtKB-SubCell"/>
</dbReference>
<dbReference type="PROSITE" id="PS00217">
    <property type="entry name" value="SUGAR_TRANSPORT_2"/>
    <property type="match status" value="1"/>
</dbReference>
<evidence type="ECO:0000259" key="9">
    <source>
        <dbReference type="PROSITE" id="PS50850"/>
    </source>
</evidence>
<keyword evidence="5 8" id="KW-1133">Transmembrane helix</keyword>
<dbReference type="PRINTS" id="PR00171">
    <property type="entry name" value="SUGRTRNSPORT"/>
</dbReference>
<dbReference type="GO" id="GO:0005351">
    <property type="term" value="F:carbohydrate:proton symporter activity"/>
    <property type="evidence" value="ECO:0007669"/>
    <property type="project" value="TreeGrafter"/>
</dbReference>
<name>A0A0C3DAW8_OIDMZ</name>
<dbReference type="InterPro" id="IPR005828">
    <property type="entry name" value="MFS_sugar_transport-like"/>
</dbReference>
<dbReference type="NCBIfam" id="TIGR00879">
    <property type="entry name" value="SP"/>
    <property type="match status" value="1"/>
</dbReference>
<feature type="transmembrane region" description="Helical" evidence="8">
    <location>
        <begin position="137"/>
        <end position="155"/>
    </location>
</feature>
<evidence type="ECO:0000256" key="7">
    <source>
        <dbReference type="RuleBase" id="RU003346"/>
    </source>
</evidence>
<dbReference type="OrthoDB" id="6612291at2759"/>
<feature type="transmembrane region" description="Helical" evidence="8">
    <location>
        <begin position="80"/>
        <end position="100"/>
    </location>
</feature>
<feature type="transmembrane region" description="Helical" evidence="8">
    <location>
        <begin position="167"/>
        <end position="189"/>
    </location>
</feature>
<organism evidence="10 11">
    <name type="scientific">Oidiodendron maius (strain Zn)</name>
    <dbReference type="NCBI Taxonomy" id="913774"/>
    <lineage>
        <taxon>Eukaryota</taxon>
        <taxon>Fungi</taxon>
        <taxon>Dikarya</taxon>
        <taxon>Ascomycota</taxon>
        <taxon>Pezizomycotina</taxon>
        <taxon>Leotiomycetes</taxon>
        <taxon>Leotiomycetes incertae sedis</taxon>
        <taxon>Myxotrichaceae</taxon>
        <taxon>Oidiodendron</taxon>
    </lineage>
</organism>
<evidence type="ECO:0000256" key="2">
    <source>
        <dbReference type="ARBA" id="ARBA00010992"/>
    </source>
</evidence>
<dbReference type="Pfam" id="PF00083">
    <property type="entry name" value="Sugar_tr"/>
    <property type="match status" value="1"/>
</dbReference>
<dbReference type="PANTHER" id="PTHR48022">
    <property type="entry name" value="PLASTIDIC GLUCOSE TRANSPORTER 4"/>
    <property type="match status" value="1"/>
</dbReference>
<dbReference type="PROSITE" id="PS00216">
    <property type="entry name" value="SUGAR_TRANSPORT_1"/>
    <property type="match status" value="1"/>
</dbReference>
<feature type="transmembrane region" description="Helical" evidence="8">
    <location>
        <begin position="7"/>
        <end position="31"/>
    </location>
</feature>
<evidence type="ECO:0000256" key="5">
    <source>
        <dbReference type="ARBA" id="ARBA00022989"/>
    </source>
</evidence>
<feature type="transmembrane region" description="Helical" evidence="8">
    <location>
        <begin position="325"/>
        <end position="343"/>
    </location>
</feature>
<protein>
    <recommendedName>
        <fullName evidence="9">Major facilitator superfamily (MFS) profile domain-containing protein</fullName>
    </recommendedName>
</protein>
<sequence>MRSKAIYFYGLAPVTGGLAFGYDTGSMSGILAMPQFLKYFNYPSNFTQGGITASIQAGAFVGSLLTGAFLADKLGRKKTILLGSALFTVGCAIACAANGIEALVAGRVINGIGNGCLAMMVPLYQSEIAPREIRGRIISFQQCAINLGILVAFWIQYGTSYIDGEAAWRLPMGLQMVATVALHITMYFLPESPRWLVAKDRQEDALRVLAKLHSRGDTNDLYVQAELAEIVAKIAFEKRHKNPSYISLLFGHEWRRMWIGIGVQFWQQVTGINVIMYYAVFLFEQAGLAKTSSSLLANGLQGVVLNVFTWVNMWWIDVWGRRKPMIIGALGMGISMMLIGVIMKTKGDPVYNSLTKKTNFTFSDPSASHAAIAFVYIYVMAFALTWACVAWVYPPEIFSMNMRGRATSMTSATNWFVNFWFALYIPTAMDKISWMLYMMFFAICMVMAIESAGKTLEEMDFLFTKGRNPWVFMDKEATKVGAIFDRDMDHGEAFTAFDEKTLGTGRLEMVEHDNLAEPVEPKQAHMSPEEAV</sequence>
<evidence type="ECO:0000256" key="6">
    <source>
        <dbReference type="ARBA" id="ARBA00023136"/>
    </source>
</evidence>
<reference evidence="10 11" key="1">
    <citation type="submission" date="2014-04" db="EMBL/GenBank/DDBJ databases">
        <authorList>
            <consortium name="DOE Joint Genome Institute"/>
            <person name="Kuo A."/>
            <person name="Martino E."/>
            <person name="Perotto S."/>
            <person name="Kohler A."/>
            <person name="Nagy L.G."/>
            <person name="Floudas D."/>
            <person name="Copeland A."/>
            <person name="Barry K.W."/>
            <person name="Cichocki N."/>
            <person name="Veneault-Fourrey C."/>
            <person name="LaButti K."/>
            <person name="Lindquist E.A."/>
            <person name="Lipzen A."/>
            <person name="Lundell T."/>
            <person name="Morin E."/>
            <person name="Murat C."/>
            <person name="Sun H."/>
            <person name="Tunlid A."/>
            <person name="Henrissat B."/>
            <person name="Grigoriev I.V."/>
            <person name="Hibbett D.S."/>
            <person name="Martin F."/>
            <person name="Nordberg H.P."/>
            <person name="Cantor M.N."/>
            <person name="Hua S.X."/>
        </authorList>
    </citation>
    <scope>NUCLEOTIDE SEQUENCE [LARGE SCALE GENOMIC DNA]</scope>
    <source>
        <strain evidence="10 11">Zn</strain>
    </source>
</reference>
<evidence type="ECO:0000256" key="8">
    <source>
        <dbReference type="SAM" id="Phobius"/>
    </source>
</evidence>
<evidence type="ECO:0000313" key="11">
    <source>
        <dbReference type="Proteomes" id="UP000054321"/>
    </source>
</evidence>
<dbReference type="SUPFAM" id="SSF103473">
    <property type="entry name" value="MFS general substrate transporter"/>
    <property type="match status" value="1"/>
</dbReference>
<gene>
    <name evidence="10" type="ORF">OIDMADRAFT_181529</name>
</gene>
<feature type="transmembrane region" description="Helical" evidence="8">
    <location>
        <begin position="295"/>
        <end position="313"/>
    </location>
</feature>
<dbReference type="AlphaFoldDB" id="A0A0C3DAW8"/>
<evidence type="ECO:0000256" key="4">
    <source>
        <dbReference type="ARBA" id="ARBA00022692"/>
    </source>
</evidence>
<feature type="domain" description="Major facilitator superfamily (MFS) profile" evidence="9">
    <location>
        <begin position="9"/>
        <end position="459"/>
    </location>
</feature>
<dbReference type="Gene3D" id="1.20.1250.20">
    <property type="entry name" value="MFS general substrate transporter like domains"/>
    <property type="match status" value="1"/>
</dbReference>
<dbReference type="InterPro" id="IPR036259">
    <property type="entry name" value="MFS_trans_sf"/>
</dbReference>
<comment type="similarity">
    <text evidence="2 7">Belongs to the major facilitator superfamily. Sugar transporter (TC 2.A.1.1) family.</text>
</comment>
<dbReference type="InterPro" id="IPR005829">
    <property type="entry name" value="Sugar_transporter_CS"/>
</dbReference>
<dbReference type="Proteomes" id="UP000054321">
    <property type="component" value="Unassembled WGS sequence"/>
</dbReference>
<feature type="transmembrane region" description="Helical" evidence="8">
    <location>
        <begin position="106"/>
        <end position="125"/>
    </location>
</feature>
<dbReference type="InterPro" id="IPR020846">
    <property type="entry name" value="MFS_dom"/>
</dbReference>
<reference evidence="11" key="2">
    <citation type="submission" date="2015-01" db="EMBL/GenBank/DDBJ databases">
        <title>Evolutionary Origins and Diversification of the Mycorrhizal Mutualists.</title>
        <authorList>
            <consortium name="DOE Joint Genome Institute"/>
            <consortium name="Mycorrhizal Genomics Consortium"/>
            <person name="Kohler A."/>
            <person name="Kuo A."/>
            <person name="Nagy L.G."/>
            <person name="Floudas D."/>
            <person name="Copeland A."/>
            <person name="Barry K.W."/>
            <person name="Cichocki N."/>
            <person name="Veneault-Fourrey C."/>
            <person name="LaButti K."/>
            <person name="Lindquist E.A."/>
            <person name="Lipzen A."/>
            <person name="Lundell T."/>
            <person name="Morin E."/>
            <person name="Murat C."/>
            <person name="Riley R."/>
            <person name="Ohm R."/>
            <person name="Sun H."/>
            <person name="Tunlid A."/>
            <person name="Henrissat B."/>
            <person name="Grigoriev I.V."/>
            <person name="Hibbett D.S."/>
            <person name="Martin F."/>
        </authorList>
    </citation>
    <scope>NUCLEOTIDE SEQUENCE [LARGE SCALE GENOMIC DNA]</scope>
    <source>
        <strain evidence="11">Zn</strain>
    </source>
</reference>
<feature type="transmembrane region" description="Helical" evidence="8">
    <location>
        <begin position="370"/>
        <end position="394"/>
    </location>
</feature>
<keyword evidence="11" id="KW-1185">Reference proteome</keyword>
<dbReference type="FunFam" id="1.20.1250.20:FF:000026">
    <property type="entry name" value="MFS quinate transporter QutD"/>
    <property type="match status" value="1"/>
</dbReference>
<dbReference type="PANTHER" id="PTHR48022:SF7">
    <property type="entry name" value="MAJOR FACILITATOR SUPERFAMILY (MFS) PROFILE DOMAIN-CONTAINING PROTEIN-RELATED"/>
    <property type="match status" value="1"/>
</dbReference>
<evidence type="ECO:0000256" key="3">
    <source>
        <dbReference type="ARBA" id="ARBA00022448"/>
    </source>
</evidence>
<feature type="transmembrane region" description="Helical" evidence="8">
    <location>
        <begin position="406"/>
        <end position="426"/>
    </location>
</feature>
<accession>A0A0C3DAW8</accession>
<proteinExistence type="inferred from homology"/>
<evidence type="ECO:0000313" key="10">
    <source>
        <dbReference type="EMBL" id="KIM99067.1"/>
    </source>
</evidence>
<feature type="transmembrane region" description="Helical" evidence="8">
    <location>
        <begin position="265"/>
        <end position="283"/>
    </location>
</feature>
<keyword evidence="6 8" id="KW-0472">Membrane</keyword>
<comment type="subcellular location">
    <subcellularLocation>
        <location evidence="1">Membrane</location>
        <topology evidence="1">Multi-pass membrane protein</topology>
    </subcellularLocation>
</comment>
<dbReference type="PROSITE" id="PS50850">
    <property type="entry name" value="MFS"/>
    <property type="match status" value="1"/>
</dbReference>
<dbReference type="InterPro" id="IPR003663">
    <property type="entry name" value="Sugar/inositol_transpt"/>
</dbReference>
<dbReference type="HOGENOM" id="CLU_001265_30_12_1"/>
<dbReference type="EMBL" id="KN832879">
    <property type="protein sequence ID" value="KIM99067.1"/>
    <property type="molecule type" value="Genomic_DNA"/>
</dbReference>
<feature type="transmembrane region" description="Helical" evidence="8">
    <location>
        <begin position="51"/>
        <end position="71"/>
    </location>
</feature>